<feature type="transmembrane region" description="Helical" evidence="1">
    <location>
        <begin position="307"/>
        <end position="330"/>
    </location>
</feature>
<organism evidence="2 3">
    <name type="scientific">Seohaeicola saemankumensis</name>
    <dbReference type="NCBI Taxonomy" id="481181"/>
    <lineage>
        <taxon>Bacteria</taxon>
        <taxon>Pseudomonadati</taxon>
        <taxon>Pseudomonadota</taxon>
        <taxon>Alphaproteobacteria</taxon>
        <taxon>Rhodobacterales</taxon>
        <taxon>Roseobacteraceae</taxon>
        <taxon>Seohaeicola</taxon>
    </lineage>
</organism>
<feature type="transmembrane region" description="Helical" evidence="1">
    <location>
        <begin position="238"/>
        <end position="259"/>
    </location>
</feature>
<dbReference type="RefSeq" id="WP_380793619.1">
    <property type="nucleotide sequence ID" value="NZ_JBHTKR010000006.1"/>
</dbReference>
<feature type="transmembrane region" description="Helical" evidence="1">
    <location>
        <begin position="49"/>
        <end position="73"/>
    </location>
</feature>
<feature type="transmembrane region" description="Helical" evidence="1">
    <location>
        <begin position="24"/>
        <end position="43"/>
    </location>
</feature>
<evidence type="ECO:0000313" key="2">
    <source>
        <dbReference type="EMBL" id="MFD1196055.1"/>
    </source>
</evidence>
<comment type="caution">
    <text evidence="2">The sequence shown here is derived from an EMBL/GenBank/DDBJ whole genome shotgun (WGS) entry which is preliminary data.</text>
</comment>
<evidence type="ECO:0008006" key="4">
    <source>
        <dbReference type="Google" id="ProtNLM"/>
    </source>
</evidence>
<keyword evidence="1" id="KW-0812">Transmembrane</keyword>
<evidence type="ECO:0000313" key="3">
    <source>
        <dbReference type="Proteomes" id="UP001597151"/>
    </source>
</evidence>
<keyword evidence="1" id="KW-1133">Transmembrane helix</keyword>
<dbReference type="Proteomes" id="UP001597151">
    <property type="component" value="Unassembled WGS sequence"/>
</dbReference>
<feature type="transmembrane region" description="Helical" evidence="1">
    <location>
        <begin position="283"/>
        <end position="301"/>
    </location>
</feature>
<keyword evidence="1" id="KW-0472">Membrane</keyword>
<sequence length="350" mass="40787">MTDAEIQPRSNVELPWIRNARFDFFFIFGLLALSCITGAVILLEPSLFYPILVIDLWFLGYHHVISTYTRICFDKESYAEHKSLLFVLLPAVIVGTLGVVWIFGLWVVVTIYFYWQWYHYTRQSWGISRAYRGKDREALYENGWLDQGIFYSIPVFGIISRSAEQHPTFIGMELWSFPVPSMVADVSGYIAVALLTYWVLARFVAAKEGRLAAVHTMYLLTHFTIFYLAYVATSDITLGWLMINIWHNAQYILFVWMFNNKRFGKGVDKDAKFLSYISQDGRLWLYMLVCVAITGVIYWGVLRAIDWLFFAGLSATIVLYQIVNFHHYIVDSKIWKLRKPDLQKTLDLES</sequence>
<feature type="transmembrane region" description="Helical" evidence="1">
    <location>
        <begin position="212"/>
        <end position="232"/>
    </location>
</feature>
<feature type="transmembrane region" description="Helical" evidence="1">
    <location>
        <begin position="182"/>
        <end position="200"/>
    </location>
</feature>
<accession>A0ABW3TJQ9</accession>
<protein>
    <recommendedName>
        <fullName evidence="4">Beta-carotene 15,15'-monooxygenase</fullName>
    </recommendedName>
</protein>
<reference evidence="3" key="1">
    <citation type="journal article" date="2019" name="Int. J. Syst. Evol. Microbiol.">
        <title>The Global Catalogue of Microorganisms (GCM) 10K type strain sequencing project: providing services to taxonomists for standard genome sequencing and annotation.</title>
        <authorList>
            <consortium name="The Broad Institute Genomics Platform"/>
            <consortium name="The Broad Institute Genome Sequencing Center for Infectious Disease"/>
            <person name="Wu L."/>
            <person name="Ma J."/>
        </authorList>
    </citation>
    <scope>NUCLEOTIDE SEQUENCE [LARGE SCALE GENOMIC DNA]</scope>
    <source>
        <strain evidence="3">CCUG 55328</strain>
    </source>
</reference>
<gene>
    <name evidence="2" type="ORF">ACFQ3C_15395</name>
</gene>
<feature type="transmembrane region" description="Helical" evidence="1">
    <location>
        <begin position="85"/>
        <end position="115"/>
    </location>
</feature>
<keyword evidence="3" id="KW-1185">Reference proteome</keyword>
<dbReference type="EMBL" id="JBHTKR010000006">
    <property type="protein sequence ID" value="MFD1196055.1"/>
    <property type="molecule type" value="Genomic_DNA"/>
</dbReference>
<proteinExistence type="predicted"/>
<evidence type="ECO:0000256" key="1">
    <source>
        <dbReference type="SAM" id="Phobius"/>
    </source>
</evidence>
<name>A0ABW3TJQ9_9RHOB</name>